<protein>
    <recommendedName>
        <fullName evidence="3">MORN repeat-containing protein</fullName>
    </recommendedName>
</protein>
<dbReference type="EMBL" id="HQ113105">
    <property type="protein sequence ID" value="AEA06997.1"/>
    <property type="molecule type" value="Genomic_DNA"/>
</dbReference>
<dbReference type="RefSeq" id="YP_004347109.1">
    <property type="nucleotide sequence ID" value="NC_015326.1"/>
</dbReference>
<keyword evidence="2" id="KW-1185">Reference proteome</keyword>
<reference evidence="1 2" key="1">
    <citation type="journal article" date="2011" name="Environ. Microbiol.">
        <title>Lausannevirus, a giant amoebal virus encoding histone doublets.</title>
        <authorList>
            <person name="Thomas V."/>
            <person name="Bertelli C."/>
            <person name="Collyn F."/>
            <person name="Casson N."/>
            <person name="Telenti A."/>
            <person name="Goesmann A."/>
            <person name="Croxatto A."/>
            <person name="Greub G."/>
        </authorList>
    </citation>
    <scope>NUCLEOTIDE SEQUENCE [LARGE SCALE GENOMIC DNA]</scope>
    <source>
        <strain evidence="1">7715</strain>
    </source>
</reference>
<dbReference type="GeneID" id="10399729"/>
<evidence type="ECO:0000313" key="1">
    <source>
        <dbReference type="EMBL" id="AEA06997.1"/>
    </source>
</evidence>
<sequence length="190" mass="22049">MMQKFLDKKSLLFFSIGCGLEIPFEKFLKKDAYGYVLPDGSYHGEHLKKNKQVSEMVTFHVGKAHGPYILQTGDSILSGNYVNGNREGEFVETRKGKFVKKFVYEDDKLLSLEDTTKTLRLFWNEDRKVCFLSKGSMNWVRTYSVVPNDPSCAFFIGSRNGMFQEPPCFSKERMKLDTHKNGEIYYEFQL</sequence>
<accession>F2WL74</accession>
<evidence type="ECO:0000313" key="2">
    <source>
        <dbReference type="Proteomes" id="UP000203366"/>
    </source>
</evidence>
<name>F2WL74_9VIRU</name>
<proteinExistence type="predicted"/>
<dbReference type="Proteomes" id="UP000203366">
    <property type="component" value="Segment"/>
</dbReference>
<gene>
    <name evidence="1" type="ORF">LAU_0146</name>
</gene>
<dbReference type="OrthoDB" id="33293at10239"/>
<dbReference type="SUPFAM" id="SSF82185">
    <property type="entry name" value="Histone H3 K4-specific methyltransferase SET7/9 N-terminal domain"/>
    <property type="match status" value="1"/>
</dbReference>
<dbReference type="KEGG" id="vg:10399729"/>
<organism evidence="1 2">
    <name type="scientific">Lausannevirus</name>
    <dbReference type="NCBI Taxonomy" id="999883"/>
    <lineage>
        <taxon>Viruses</taxon>
        <taxon>Varidnaviria</taxon>
        <taxon>Bamfordvirae</taxon>
        <taxon>Nucleocytoviricota</taxon>
        <taxon>Megaviricetes</taxon>
        <taxon>Pimascovirales</taxon>
        <taxon>Pimascovirales incertae sedis</taxon>
        <taxon>Marseilleviridae</taxon>
        <taxon>Losannavirus</taxon>
        <taxon>Losannavirus lausannense</taxon>
    </lineage>
</organism>
<evidence type="ECO:0008006" key="3">
    <source>
        <dbReference type="Google" id="ProtNLM"/>
    </source>
</evidence>